<sequence>MAGLPKRLKSLVKNLVVLSVVWLGHNQTWRKPENFGLLKFQLACKILTLGPKGPVEKKPKKALFGSNFVRSVDDEATISLFVGQGKFSCYYYLLLTEDINPPYKGAYTTPPDILGITEPGPEKVARTPPPELRASLHRLASCNGISIGSSLCFSFSKQFLTAENPMDAIILHEKSSR</sequence>
<organism evidence="2 3">
    <name type="scientific">Romanomermis culicivorax</name>
    <name type="common">Nematode worm</name>
    <dbReference type="NCBI Taxonomy" id="13658"/>
    <lineage>
        <taxon>Eukaryota</taxon>
        <taxon>Metazoa</taxon>
        <taxon>Ecdysozoa</taxon>
        <taxon>Nematoda</taxon>
        <taxon>Enoplea</taxon>
        <taxon>Dorylaimia</taxon>
        <taxon>Mermithida</taxon>
        <taxon>Mermithoidea</taxon>
        <taxon>Mermithidae</taxon>
        <taxon>Romanomermis</taxon>
    </lineage>
</organism>
<proteinExistence type="predicted"/>
<feature type="chain" id="PRO_5036858794" evidence="1">
    <location>
        <begin position="27"/>
        <end position="177"/>
    </location>
</feature>
<keyword evidence="2" id="KW-1185">Reference proteome</keyword>
<evidence type="ECO:0000313" key="3">
    <source>
        <dbReference type="WBParaSite" id="nRc.2.0.1.t27883-RA"/>
    </source>
</evidence>
<evidence type="ECO:0000256" key="1">
    <source>
        <dbReference type="SAM" id="SignalP"/>
    </source>
</evidence>
<feature type="signal peptide" evidence="1">
    <location>
        <begin position="1"/>
        <end position="26"/>
    </location>
</feature>
<evidence type="ECO:0000313" key="2">
    <source>
        <dbReference type="Proteomes" id="UP000887565"/>
    </source>
</evidence>
<dbReference type="WBParaSite" id="nRc.2.0.1.t27883-RA">
    <property type="protein sequence ID" value="nRc.2.0.1.t27883-RA"/>
    <property type="gene ID" value="nRc.2.0.1.g27883"/>
</dbReference>
<accession>A0A915JP59</accession>
<name>A0A915JP59_ROMCU</name>
<keyword evidence="1" id="KW-0732">Signal</keyword>
<dbReference type="AlphaFoldDB" id="A0A915JP59"/>
<protein>
    <submittedName>
        <fullName evidence="3">Uncharacterized protein</fullName>
    </submittedName>
</protein>
<reference evidence="3" key="1">
    <citation type="submission" date="2022-11" db="UniProtKB">
        <authorList>
            <consortium name="WormBaseParasite"/>
        </authorList>
    </citation>
    <scope>IDENTIFICATION</scope>
</reference>
<dbReference type="Proteomes" id="UP000887565">
    <property type="component" value="Unplaced"/>
</dbReference>